<reference evidence="1 2" key="1">
    <citation type="journal article" date="2009" name="PLoS ONE">
        <title>The complete genome of Teredinibacter turnerae T7901: an intracellular endosymbiont of marine wood-boring bivalves (shipworms).</title>
        <authorList>
            <person name="Yang J.C."/>
            <person name="Madupu R."/>
            <person name="Durkin A.S."/>
            <person name="Ekborg N.A."/>
            <person name="Pedamallu C.S."/>
            <person name="Hostetler J.B."/>
            <person name="Radune D."/>
            <person name="Toms B.S."/>
            <person name="Henrissat B."/>
            <person name="Coutinho P.M."/>
            <person name="Schwarz S."/>
            <person name="Field L."/>
            <person name="Trindade-Silva A.E."/>
            <person name="Soares C.A.G."/>
            <person name="Elshahawi S."/>
            <person name="Hanora A."/>
            <person name="Schmidt E.W."/>
            <person name="Haygood M.G."/>
            <person name="Posfai J."/>
            <person name="Benner J."/>
            <person name="Madinger C."/>
            <person name="Nove J."/>
            <person name="Anton B."/>
            <person name="Chaudhary K."/>
            <person name="Foster J."/>
            <person name="Holman A."/>
            <person name="Kumar S."/>
            <person name="Lessard P.A."/>
            <person name="Luyten Y.A."/>
            <person name="Slatko B."/>
            <person name="Wood N."/>
            <person name="Wu B."/>
            <person name="Teplitski M."/>
            <person name="Mougous J.D."/>
            <person name="Ward N."/>
            <person name="Eisen J.A."/>
            <person name="Badger J.H."/>
            <person name="Distel D.L."/>
        </authorList>
    </citation>
    <scope>NUCLEOTIDE SEQUENCE [LARGE SCALE GENOMIC DNA]</scope>
    <source>
        <strain evidence="2">ATCC 39867 / T7901</strain>
    </source>
</reference>
<organism evidence="1 2">
    <name type="scientific">Teredinibacter turnerae (strain ATCC 39867 / T7901)</name>
    <dbReference type="NCBI Taxonomy" id="377629"/>
    <lineage>
        <taxon>Bacteria</taxon>
        <taxon>Pseudomonadati</taxon>
        <taxon>Pseudomonadota</taxon>
        <taxon>Gammaproteobacteria</taxon>
        <taxon>Cellvibrionales</taxon>
        <taxon>Cellvibrionaceae</taxon>
        <taxon>Teredinibacter</taxon>
    </lineage>
</organism>
<name>C5BHT1_TERTT</name>
<proteinExistence type="predicted"/>
<evidence type="ECO:0000313" key="1">
    <source>
        <dbReference type="EMBL" id="ACR14043.1"/>
    </source>
</evidence>
<sequence length="57" mass="6870">MVYQFELLLLEPKNKLFPWLRYNQQIACMNNLAILALYMYSEDELGNLYIDLQLNKI</sequence>
<dbReference type="Proteomes" id="UP000009080">
    <property type="component" value="Chromosome"/>
</dbReference>
<dbReference type="AlphaFoldDB" id="C5BHT1"/>
<keyword evidence="2" id="KW-1185">Reference proteome</keyword>
<protein>
    <submittedName>
        <fullName evidence="1">Uncharacterized protein</fullName>
    </submittedName>
</protein>
<evidence type="ECO:0000313" key="2">
    <source>
        <dbReference type="Proteomes" id="UP000009080"/>
    </source>
</evidence>
<dbReference type="EMBL" id="CP001614">
    <property type="protein sequence ID" value="ACR14043.1"/>
    <property type="molecule type" value="Genomic_DNA"/>
</dbReference>
<gene>
    <name evidence="1" type="ordered locus">TERTU_1812</name>
</gene>
<dbReference type="HOGENOM" id="CLU_2995144_0_0_6"/>
<dbReference type="KEGG" id="ttu:TERTU_1812"/>
<accession>C5BHT1</accession>